<dbReference type="PROSITE" id="PS00135">
    <property type="entry name" value="TRYPSIN_SER"/>
    <property type="match status" value="1"/>
</dbReference>
<dbReference type="RefSeq" id="WP_092678545.1">
    <property type="nucleotide sequence ID" value="NZ_FOXS01000008.1"/>
</dbReference>
<accession>A0A1I6BG54</accession>
<name>A0A1I6BG54_HYMAR</name>
<dbReference type="GO" id="GO:0004252">
    <property type="term" value="F:serine-type endopeptidase activity"/>
    <property type="evidence" value="ECO:0007669"/>
    <property type="project" value="InterPro"/>
</dbReference>
<dbReference type="PROSITE" id="PS50240">
    <property type="entry name" value="TRYPSIN_DOM"/>
    <property type="match status" value="1"/>
</dbReference>
<dbReference type="PANTHER" id="PTHR24260">
    <property type="match status" value="1"/>
</dbReference>
<dbReference type="InterPro" id="IPR043504">
    <property type="entry name" value="Peptidase_S1_PA_chymotrypsin"/>
</dbReference>
<dbReference type="InterPro" id="IPR001254">
    <property type="entry name" value="Trypsin_dom"/>
</dbReference>
<gene>
    <name evidence="3" type="ORF">SAMN04515668_4516</name>
</gene>
<dbReference type="SUPFAM" id="SSF50494">
    <property type="entry name" value="Trypsin-like serine proteases"/>
    <property type="match status" value="1"/>
</dbReference>
<feature type="domain" description="Peptidase S1" evidence="2">
    <location>
        <begin position="65"/>
        <end position="295"/>
    </location>
</feature>
<dbReference type="AlphaFoldDB" id="A0A1I6BG54"/>
<dbReference type="SMART" id="SM00020">
    <property type="entry name" value="Tryp_SPc"/>
    <property type="match status" value="1"/>
</dbReference>
<evidence type="ECO:0000256" key="1">
    <source>
        <dbReference type="ARBA" id="ARBA00023157"/>
    </source>
</evidence>
<keyword evidence="1" id="KW-1015">Disulfide bond</keyword>
<dbReference type="Gene3D" id="2.40.10.10">
    <property type="entry name" value="Trypsin-like serine proteases"/>
    <property type="match status" value="1"/>
</dbReference>
<evidence type="ECO:0000259" key="2">
    <source>
        <dbReference type="PROSITE" id="PS50240"/>
    </source>
</evidence>
<dbReference type="GO" id="GO:0006508">
    <property type="term" value="P:proteolysis"/>
    <property type="evidence" value="ECO:0007669"/>
    <property type="project" value="InterPro"/>
</dbReference>
<keyword evidence="4" id="KW-1185">Reference proteome</keyword>
<evidence type="ECO:0000313" key="3">
    <source>
        <dbReference type="EMBL" id="SFQ79920.1"/>
    </source>
</evidence>
<dbReference type="InterPro" id="IPR051333">
    <property type="entry name" value="CLIP_Serine_Protease"/>
</dbReference>
<dbReference type="InterPro" id="IPR033116">
    <property type="entry name" value="TRYPSIN_SER"/>
</dbReference>
<dbReference type="OrthoDB" id="4535652at2"/>
<dbReference type="Proteomes" id="UP000199029">
    <property type="component" value="Unassembled WGS sequence"/>
</dbReference>
<dbReference type="STRING" id="1227077.SAMN04515668_4516"/>
<sequence>MKTPGSKAKRLRLNRKPIPDWNRYYRVSCFETKYPNETGLSNLETNPSARRSARDSRLGEQPFKVMGGLDIPAPDPLPDCVALGSNTRGYGASGVLISPRVVLSAAHAAAYSDFVFFGDDVHRGGKVMKVINRRIHQQFNPNTYENDLMVLLLEHPVPVLPRVIASTFLTDGASAGLVAGFGYNDVAGTAGFGKKRLGHVPIVSNGCVGVKNGIADAQQYRCFRNKEMVAIHPQGMVDACTGDSGGPFYTRDPQGNLLLSGVTSRNVGDASRPCGDGTVYVRVDRYFAWISQFLPHA</sequence>
<organism evidence="3 4">
    <name type="scientific">Hymenobacter arizonensis</name>
    <name type="common">Siccationidurans arizonensis</name>
    <dbReference type="NCBI Taxonomy" id="1227077"/>
    <lineage>
        <taxon>Bacteria</taxon>
        <taxon>Pseudomonadati</taxon>
        <taxon>Bacteroidota</taxon>
        <taxon>Cytophagia</taxon>
        <taxon>Cytophagales</taxon>
        <taxon>Hymenobacteraceae</taxon>
        <taxon>Hymenobacter</taxon>
    </lineage>
</organism>
<evidence type="ECO:0000313" key="4">
    <source>
        <dbReference type="Proteomes" id="UP000199029"/>
    </source>
</evidence>
<dbReference type="Pfam" id="PF00089">
    <property type="entry name" value="Trypsin"/>
    <property type="match status" value="1"/>
</dbReference>
<protein>
    <submittedName>
        <fullName evidence="3">Trypsin</fullName>
    </submittedName>
</protein>
<reference evidence="4" key="1">
    <citation type="submission" date="2016-10" db="EMBL/GenBank/DDBJ databases">
        <authorList>
            <person name="Varghese N."/>
            <person name="Submissions S."/>
        </authorList>
    </citation>
    <scope>NUCLEOTIDE SEQUENCE [LARGE SCALE GENOMIC DNA]</scope>
    <source>
        <strain evidence="4">OR362-8,ATCC BAA-1266,JCM 13504</strain>
    </source>
</reference>
<dbReference type="InterPro" id="IPR009003">
    <property type="entry name" value="Peptidase_S1_PA"/>
</dbReference>
<proteinExistence type="predicted"/>
<dbReference type="EMBL" id="FOXS01000008">
    <property type="protein sequence ID" value="SFQ79920.1"/>
    <property type="molecule type" value="Genomic_DNA"/>
</dbReference>
<dbReference type="InterPro" id="IPR001314">
    <property type="entry name" value="Peptidase_S1A"/>
</dbReference>
<dbReference type="PRINTS" id="PR00722">
    <property type="entry name" value="CHYMOTRYPSIN"/>
</dbReference>
<dbReference type="PANTHER" id="PTHR24260:SF136">
    <property type="entry name" value="GH08193P-RELATED"/>
    <property type="match status" value="1"/>
</dbReference>